<proteinExistence type="predicted"/>
<evidence type="ECO:0000313" key="1">
    <source>
        <dbReference type="EMBL" id="MDG3585691.1"/>
    </source>
</evidence>
<evidence type="ECO:0008006" key="3">
    <source>
        <dbReference type="Google" id="ProtNLM"/>
    </source>
</evidence>
<dbReference type="RefSeq" id="WP_277899050.1">
    <property type="nucleotide sequence ID" value="NZ_JAPMUA010000002.1"/>
</dbReference>
<dbReference type="Proteomes" id="UP001153642">
    <property type="component" value="Unassembled WGS sequence"/>
</dbReference>
<accession>A0ABT6FQZ6</accession>
<protein>
    <recommendedName>
        <fullName evidence="3">VOC domain-containing protein</fullName>
    </recommendedName>
</protein>
<dbReference type="Gene3D" id="3.10.180.10">
    <property type="entry name" value="2,3-Dihydroxybiphenyl 1,2-Dioxygenase, domain 1"/>
    <property type="match status" value="1"/>
</dbReference>
<name>A0ABT6FQZ6_9FLAO</name>
<gene>
    <name evidence="1" type="ORF">OSR52_07395</name>
</gene>
<comment type="caution">
    <text evidence="1">The sequence shown here is derived from an EMBL/GenBank/DDBJ whole genome shotgun (WGS) entry which is preliminary data.</text>
</comment>
<keyword evidence="2" id="KW-1185">Reference proteome</keyword>
<reference evidence="1" key="1">
    <citation type="submission" date="2022-11" db="EMBL/GenBank/DDBJ databases">
        <title>High-quality draft genome sequence of Galbibacter sp. strain CMA-7.</title>
        <authorList>
            <person name="Wei L."/>
            <person name="Dong C."/>
            <person name="Shao Z."/>
        </authorList>
    </citation>
    <scope>NUCLEOTIDE SEQUENCE</scope>
    <source>
        <strain evidence="1">CMA-7</strain>
    </source>
</reference>
<sequence length="72" mass="7822">MDNMGIVVEPLDEGITFFEELGLTLEGRTMVEGNWAGQVTGLGNQCVEIAMMVTPDGHSRLELSPIILTSEK</sequence>
<dbReference type="InterPro" id="IPR029068">
    <property type="entry name" value="Glyas_Bleomycin-R_OHBP_Dase"/>
</dbReference>
<organism evidence="1 2">
    <name type="scientific">Galbibacter pacificus</name>
    <dbReference type="NCBI Taxonomy" id="2996052"/>
    <lineage>
        <taxon>Bacteria</taxon>
        <taxon>Pseudomonadati</taxon>
        <taxon>Bacteroidota</taxon>
        <taxon>Flavobacteriia</taxon>
        <taxon>Flavobacteriales</taxon>
        <taxon>Flavobacteriaceae</taxon>
        <taxon>Galbibacter</taxon>
    </lineage>
</organism>
<dbReference type="SUPFAM" id="SSF54593">
    <property type="entry name" value="Glyoxalase/Bleomycin resistance protein/Dihydroxybiphenyl dioxygenase"/>
    <property type="match status" value="1"/>
</dbReference>
<evidence type="ECO:0000313" key="2">
    <source>
        <dbReference type="Proteomes" id="UP001153642"/>
    </source>
</evidence>
<dbReference type="EMBL" id="JAPMUA010000002">
    <property type="protein sequence ID" value="MDG3585691.1"/>
    <property type="molecule type" value="Genomic_DNA"/>
</dbReference>